<dbReference type="Gene3D" id="3.40.50.300">
    <property type="entry name" value="P-loop containing nucleotide triphosphate hydrolases"/>
    <property type="match status" value="3"/>
</dbReference>
<keyword evidence="13" id="KW-0811">Translocation</keyword>
<dbReference type="SUPFAM" id="SSF81886">
    <property type="entry name" value="Helical scaffold and wing domains of SecA"/>
    <property type="match status" value="1"/>
</dbReference>
<keyword evidence="19" id="KW-0347">Helicase</keyword>
<gene>
    <name evidence="19" type="ORF">MNB_SV-6-777</name>
</gene>
<dbReference type="PROSITE" id="PS51196">
    <property type="entry name" value="SECA_MOTOR_DEAD"/>
    <property type="match status" value="1"/>
</dbReference>
<dbReference type="Gene3D" id="1.10.3060.10">
    <property type="entry name" value="Helical scaffold and wing domains of SecA"/>
    <property type="match status" value="1"/>
</dbReference>
<dbReference type="CDD" id="cd18803">
    <property type="entry name" value="SF2_C_secA"/>
    <property type="match status" value="1"/>
</dbReference>
<dbReference type="CDD" id="cd17928">
    <property type="entry name" value="DEXDc_SecA"/>
    <property type="match status" value="1"/>
</dbReference>
<keyword evidence="19" id="KW-0378">Hydrolase</keyword>
<keyword evidence="14" id="KW-0472">Membrane</keyword>
<feature type="region of interest" description="Disordered" evidence="15">
    <location>
        <begin position="819"/>
        <end position="877"/>
    </location>
</feature>
<evidence type="ECO:0000259" key="18">
    <source>
        <dbReference type="PROSITE" id="PS51196"/>
    </source>
</evidence>
<dbReference type="GO" id="GO:0006886">
    <property type="term" value="P:intracellular protein transport"/>
    <property type="evidence" value="ECO:0007669"/>
    <property type="project" value="InterPro"/>
</dbReference>
<protein>
    <submittedName>
        <fullName evidence="19">Protein export cytoplasm protein SecA ATPase RNA helicase (TC 3.A.5.1.1)</fullName>
    </submittedName>
</protein>
<dbReference type="InterPro" id="IPR011116">
    <property type="entry name" value="SecA_Wing/Scaffold"/>
</dbReference>
<dbReference type="InterPro" id="IPR011130">
    <property type="entry name" value="SecA_preprotein_X-link_dom"/>
</dbReference>
<dbReference type="SMART" id="SM00957">
    <property type="entry name" value="SecA_DEAD"/>
    <property type="match status" value="1"/>
</dbReference>
<dbReference type="InterPro" id="IPR036670">
    <property type="entry name" value="SecA_X-link_sf"/>
</dbReference>
<proteinExistence type="inferred from homology"/>
<dbReference type="GO" id="GO:0031522">
    <property type="term" value="C:cell envelope Sec protein transport complex"/>
    <property type="evidence" value="ECO:0007669"/>
    <property type="project" value="TreeGrafter"/>
</dbReference>
<keyword evidence="6" id="KW-0963">Cytoplasm</keyword>
<dbReference type="SUPFAM" id="SSF81767">
    <property type="entry name" value="Pre-protein crosslinking domain of SecA"/>
    <property type="match status" value="1"/>
</dbReference>
<dbReference type="InterPro" id="IPR014001">
    <property type="entry name" value="Helicase_ATP-bd"/>
</dbReference>
<dbReference type="Pfam" id="PF01043">
    <property type="entry name" value="SecA_PP_bind"/>
    <property type="match status" value="1"/>
</dbReference>
<dbReference type="GO" id="GO:0043952">
    <property type="term" value="P:protein transport by the Sec complex"/>
    <property type="evidence" value="ECO:0007669"/>
    <property type="project" value="TreeGrafter"/>
</dbReference>
<dbReference type="EMBL" id="FPHC01000023">
    <property type="protein sequence ID" value="SFV51524.1"/>
    <property type="molecule type" value="Genomic_DNA"/>
</dbReference>
<dbReference type="GO" id="GO:0005886">
    <property type="term" value="C:plasma membrane"/>
    <property type="evidence" value="ECO:0007669"/>
    <property type="project" value="UniProtKB-SubCell"/>
</dbReference>
<evidence type="ECO:0000259" key="17">
    <source>
        <dbReference type="PROSITE" id="PS51194"/>
    </source>
</evidence>
<evidence type="ECO:0000256" key="11">
    <source>
        <dbReference type="ARBA" id="ARBA00022927"/>
    </source>
</evidence>
<evidence type="ECO:0000256" key="10">
    <source>
        <dbReference type="ARBA" id="ARBA00022840"/>
    </source>
</evidence>
<comment type="similarity">
    <text evidence="3">Belongs to the SecA family.</text>
</comment>
<dbReference type="PRINTS" id="PR00906">
    <property type="entry name" value="SECA"/>
</dbReference>
<evidence type="ECO:0000256" key="12">
    <source>
        <dbReference type="ARBA" id="ARBA00022967"/>
    </source>
</evidence>
<evidence type="ECO:0000256" key="3">
    <source>
        <dbReference type="ARBA" id="ARBA00007650"/>
    </source>
</evidence>
<dbReference type="SMART" id="SM00958">
    <property type="entry name" value="SecA_PP_bind"/>
    <property type="match status" value="1"/>
</dbReference>
<evidence type="ECO:0000256" key="8">
    <source>
        <dbReference type="ARBA" id="ARBA00022741"/>
    </source>
</evidence>
<dbReference type="InterPro" id="IPR001650">
    <property type="entry name" value="Helicase_C-like"/>
</dbReference>
<dbReference type="NCBIfam" id="TIGR00963">
    <property type="entry name" value="secA"/>
    <property type="match status" value="1"/>
</dbReference>
<dbReference type="NCBIfam" id="NF009538">
    <property type="entry name" value="PRK12904.1"/>
    <property type="match status" value="1"/>
</dbReference>
<dbReference type="GO" id="GO:0005829">
    <property type="term" value="C:cytosol"/>
    <property type="evidence" value="ECO:0007669"/>
    <property type="project" value="TreeGrafter"/>
</dbReference>
<dbReference type="Pfam" id="PF07516">
    <property type="entry name" value="SecA_SW"/>
    <property type="match status" value="1"/>
</dbReference>
<keyword evidence="12" id="KW-1278">Translocase</keyword>
<dbReference type="FunFam" id="3.90.1440.10:FF:000001">
    <property type="entry name" value="Preprotein translocase subunit SecA"/>
    <property type="match status" value="1"/>
</dbReference>
<dbReference type="PANTHER" id="PTHR30612">
    <property type="entry name" value="SECA INNER MEMBRANE COMPONENT OF SEC PROTEIN SECRETION SYSTEM"/>
    <property type="match status" value="1"/>
</dbReference>
<dbReference type="InterPro" id="IPR036266">
    <property type="entry name" value="SecA_Wing/Scaffold_sf"/>
</dbReference>
<sequence>MLKTITNIFGSANDRIVKKYLKRVKLINALEDKYEKMSDEELKASFDELKKLVNSGEKSLDDVLNDSFAITREASKRVLNMRHYDVQMVGGMVLHDCNIAEMKTGEGKTLVATLAVTLNAMVGKGVHIVTVNDYLASRDAEEMGVLYNFLGYSVGCITADLNDDEMSRKAQYEADITYGTNNEYGFDYLRDNMKVRADEKVQREHYYAIVDEVDSILIDEARTPLIISGPTQRDYNHYPKANEIAMQMEKGTKEETKPGEPEITTGDFIVDEKNRTIIMTEQGLQKAQDLFEVDNLYSLENAVLAHHLDQALKAHYLFEKDVDYVVSNNEIVIVDEFTGRLSEGRRYSEGLHQALEAKEGVEIQEESQTLAEITYQNYFRQYEKLAGMTGTAQTEATEFSQIYGLDVISIPTNLPLIRIDKNDLIYNTEREKIDAVVAKVRELHKKGQPVLIGTASIEKSEMISARLKREKIPHNMLNAKNHEQEAQIIKDAGAKAAVTVATNMAGRGVDIKIDDEVRELGGLYILGTERHESRRIDNQLRGRSGRQGDAGESQFYLSLDDNLLRIFGGEKIRNIMNKLGVEEGEYIDSKIVTRSVEKAQKKVENMHYESRKNILEYDDVANHQRKAIYSFRNQLLDPEFDIGAKIKENRSEYIRHHMMECEIFDGVPKEDFNIEKFIATIKEELNVDIPIEQLQDKEQDEIYDIVTQILEAHYEEKMSPIDPEHRGEIESVLYLRVLDPEWRDHLYEMDVLKTGIGLRGYNQKDPLTEYKQDSYTLFQDLIQRIKFEAIKILHLVQFDFGTPEEEQQAVEEIKSELESSVEDATLSSSLEEPKEPSVTKPITATKKPKRNDPCPCGSGKKYKNCCGKSGPKKGLLA</sequence>
<evidence type="ECO:0000256" key="4">
    <source>
        <dbReference type="ARBA" id="ARBA00022448"/>
    </source>
</evidence>
<dbReference type="Pfam" id="PF07517">
    <property type="entry name" value="SecA_DEAD"/>
    <property type="match status" value="1"/>
</dbReference>
<dbReference type="AlphaFoldDB" id="A0A1W1BDA5"/>
<dbReference type="GO" id="GO:0005524">
    <property type="term" value="F:ATP binding"/>
    <property type="evidence" value="ECO:0007669"/>
    <property type="project" value="UniProtKB-KW"/>
</dbReference>
<dbReference type="InterPro" id="IPR004027">
    <property type="entry name" value="SEC_C_motif"/>
</dbReference>
<dbReference type="FunFam" id="3.40.50.300:FF:000429">
    <property type="entry name" value="Preprotein translocase subunit SecA"/>
    <property type="match status" value="1"/>
</dbReference>
<dbReference type="SUPFAM" id="SSF52540">
    <property type="entry name" value="P-loop containing nucleoside triphosphate hydrolases"/>
    <property type="match status" value="2"/>
</dbReference>
<evidence type="ECO:0000313" key="19">
    <source>
        <dbReference type="EMBL" id="SFV51524.1"/>
    </source>
</evidence>
<keyword evidence="9" id="KW-0862">Zinc</keyword>
<dbReference type="PANTHER" id="PTHR30612:SF0">
    <property type="entry name" value="CHLOROPLAST PROTEIN-TRANSPORTING ATPASE"/>
    <property type="match status" value="1"/>
</dbReference>
<dbReference type="Pfam" id="PF02810">
    <property type="entry name" value="SEC-C"/>
    <property type="match status" value="1"/>
</dbReference>
<dbReference type="InterPro" id="IPR000185">
    <property type="entry name" value="SecA"/>
</dbReference>
<keyword evidence="8" id="KW-0547">Nucleotide-binding</keyword>
<dbReference type="Gene3D" id="3.90.1440.10">
    <property type="entry name" value="SecA, preprotein cross-linking domain"/>
    <property type="match status" value="1"/>
</dbReference>
<dbReference type="GO" id="GO:0004386">
    <property type="term" value="F:helicase activity"/>
    <property type="evidence" value="ECO:0007669"/>
    <property type="project" value="UniProtKB-KW"/>
</dbReference>
<keyword evidence="11" id="KW-0653">Protein transport</keyword>
<keyword evidence="5" id="KW-1003">Cell membrane</keyword>
<dbReference type="Pfam" id="PF21090">
    <property type="entry name" value="P-loop_SecA"/>
    <property type="match status" value="1"/>
</dbReference>
<dbReference type="GO" id="GO:0006605">
    <property type="term" value="P:protein targeting"/>
    <property type="evidence" value="ECO:0007669"/>
    <property type="project" value="InterPro"/>
</dbReference>
<dbReference type="PROSITE" id="PS51192">
    <property type="entry name" value="HELICASE_ATP_BIND_1"/>
    <property type="match status" value="1"/>
</dbReference>
<evidence type="ECO:0000259" key="16">
    <source>
        <dbReference type="PROSITE" id="PS51192"/>
    </source>
</evidence>
<name>A0A1W1BDA5_9ZZZZ</name>
<dbReference type="InterPro" id="IPR027417">
    <property type="entry name" value="P-loop_NTPase"/>
</dbReference>
<keyword evidence="4" id="KW-0813">Transport</keyword>
<evidence type="ECO:0000256" key="14">
    <source>
        <dbReference type="ARBA" id="ARBA00023136"/>
    </source>
</evidence>
<feature type="domain" description="Helicase C-terminal" evidence="17">
    <location>
        <begin position="432"/>
        <end position="604"/>
    </location>
</feature>
<evidence type="ECO:0000256" key="15">
    <source>
        <dbReference type="SAM" id="MobiDB-lite"/>
    </source>
</evidence>
<dbReference type="InterPro" id="IPR014018">
    <property type="entry name" value="SecA_motor_DEAD"/>
</dbReference>
<dbReference type="GO" id="GO:0017038">
    <property type="term" value="P:protein import"/>
    <property type="evidence" value="ECO:0007669"/>
    <property type="project" value="InterPro"/>
</dbReference>
<comment type="subcellular location">
    <subcellularLocation>
        <location evidence="2">Cell membrane</location>
        <topology evidence="2">Peripheral membrane protein</topology>
        <orientation evidence="2">Cytoplasmic side</orientation>
    </subcellularLocation>
</comment>
<evidence type="ECO:0000256" key="9">
    <source>
        <dbReference type="ARBA" id="ARBA00022833"/>
    </source>
</evidence>
<evidence type="ECO:0000256" key="13">
    <source>
        <dbReference type="ARBA" id="ARBA00023010"/>
    </source>
</evidence>
<comment type="cofactor">
    <cofactor evidence="1">
        <name>Zn(2+)</name>
        <dbReference type="ChEBI" id="CHEBI:29105"/>
    </cofactor>
</comment>
<evidence type="ECO:0000256" key="2">
    <source>
        <dbReference type="ARBA" id="ARBA00004413"/>
    </source>
</evidence>
<evidence type="ECO:0000256" key="5">
    <source>
        <dbReference type="ARBA" id="ARBA00022475"/>
    </source>
</evidence>
<keyword evidence="7" id="KW-0479">Metal-binding</keyword>
<evidence type="ECO:0000256" key="1">
    <source>
        <dbReference type="ARBA" id="ARBA00001947"/>
    </source>
</evidence>
<dbReference type="HAMAP" id="MF_01382">
    <property type="entry name" value="SecA"/>
    <property type="match status" value="1"/>
</dbReference>
<accession>A0A1W1BDA5</accession>
<dbReference type="PROSITE" id="PS51194">
    <property type="entry name" value="HELICASE_CTER"/>
    <property type="match status" value="1"/>
</dbReference>
<dbReference type="GO" id="GO:0046872">
    <property type="term" value="F:metal ion binding"/>
    <property type="evidence" value="ECO:0007669"/>
    <property type="project" value="UniProtKB-KW"/>
</dbReference>
<feature type="domain" description="SecA family profile" evidence="18">
    <location>
        <begin position="2"/>
        <end position="588"/>
    </location>
</feature>
<dbReference type="InterPro" id="IPR044722">
    <property type="entry name" value="SecA_SF2_C"/>
</dbReference>
<keyword evidence="10" id="KW-0067">ATP-binding</keyword>
<reference evidence="19" key="1">
    <citation type="submission" date="2016-10" db="EMBL/GenBank/DDBJ databases">
        <authorList>
            <person name="de Groot N.N."/>
        </authorList>
    </citation>
    <scope>NUCLEOTIDE SEQUENCE</scope>
</reference>
<organism evidence="19">
    <name type="scientific">hydrothermal vent metagenome</name>
    <dbReference type="NCBI Taxonomy" id="652676"/>
    <lineage>
        <taxon>unclassified sequences</taxon>
        <taxon>metagenomes</taxon>
        <taxon>ecological metagenomes</taxon>
    </lineage>
</organism>
<dbReference type="InterPro" id="IPR011115">
    <property type="entry name" value="SecA_DEAD"/>
</dbReference>
<feature type="domain" description="Helicase ATP-binding" evidence="16">
    <location>
        <begin position="89"/>
        <end position="249"/>
    </location>
</feature>
<evidence type="ECO:0000256" key="7">
    <source>
        <dbReference type="ARBA" id="ARBA00022723"/>
    </source>
</evidence>
<dbReference type="NCBIfam" id="NF006630">
    <property type="entry name" value="PRK09200.1"/>
    <property type="match status" value="1"/>
</dbReference>
<evidence type="ECO:0000256" key="6">
    <source>
        <dbReference type="ARBA" id="ARBA00022490"/>
    </source>
</evidence>